<comment type="subunit">
    <text evidence="4">Identified in the spliceosome C complex. Component of the XAB2 complex, a multimeric protein complex composed of XAB2, PRPF19, AQR, ZNF830, ISY1, and PPIE. Identified in a pentameric intron-binding (IB) complex composed of AQR, XAB2, ISY1, ZNF830 and PPIE that is incorporated into the spliceosome as a preassembled complex. The IB complex does not contain PRPF19. Interacts with CPSF3; this interaction is in an RNA independent manner. Interacts with the microprocessor complex subunits DGCR8 and DROSHA; this interaction is in an RNA dependent manner.</text>
</comment>
<dbReference type="InterPro" id="IPR023214">
    <property type="entry name" value="HAD_sf"/>
</dbReference>
<organism evidence="6">
    <name type="scientific">Stegastes partitus</name>
    <name type="common">bicolor damselfish</name>
    <dbReference type="NCBI Taxonomy" id="144197"/>
    <lineage>
        <taxon>Eukaryota</taxon>
        <taxon>Metazoa</taxon>
        <taxon>Chordata</taxon>
        <taxon>Craniata</taxon>
        <taxon>Vertebrata</taxon>
        <taxon>Euteleostomi</taxon>
        <taxon>Actinopterygii</taxon>
        <taxon>Neopterygii</taxon>
        <taxon>Teleostei</taxon>
        <taxon>Neoteleostei</taxon>
        <taxon>Acanthomorphata</taxon>
        <taxon>Ovalentaria</taxon>
        <taxon>Pomacentridae</taxon>
        <taxon>Stegastes</taxon>
    </lineage>
</organism>
<dbReference type="Ensembl" id="ENSSPAT00000029577.1">
    <property type="protein sequence ID" value="ENSSPAP00000029109.1"/>
    <property type="gene ID" value="ENSSPAG00000021900.1"/>
</dbReference>
<evidence type="ECO:0000256" key="1">
    <source>
        <dbReference type="ARBA" id="ARBA00004123"/>
    </source>
</evidence>
<dbReference type="InterPro" id="IPR009360">
    <property type="entry name" value="Isy1"/>
</dbReference>
<proteinExistence type="inferred from homology"/>
<comment type="similarity">
    <text evidence="2">Belongs to the ISY1 family.</text>
</comment>
<accession>A0A3B5BFB4</accession>
<dbReference type="GO" id="GO:0005634">
    <property type="term" value="C:nucleus"/>
    <property type="evidence" value="ECO:0007669"/>
    <property type="project" value="UniProtKB-SubCell"/>
</dbReference>
<dbReference type="GO" id="GO:0000350">
    <property type="term" value="P:generation of catalytic spliceosome for second transesterification step"/>
    <property type="evidence" value="ECO:0007669"/>
    <property type="project" value="InterPro"/>
</dbReference>
<evidence type="ECO:0000256" key="5">
    <source>
        <dbReference type="ARBA" id="ARBA00070851"/>
    </source>
</evidence>
<dbReference type="Pfam" id="PF06246">
    <property type="entry name" value="Isy1"/>
    <property type="match status" value="1"/>
</dbReference>
<dbReference type="GeneTree" id="ENSGT00390000014109"/>
<evidence type="ECO:0000256" key="4">
    <source>
        <dbReference type="ARBA" id="ARBA00065310"/>
    </source>
</evidence>
<dbReference type="SUPFAM" id="SSF140102">
    <property type="entry name" value="ISY1 domain-like"/>
    <property type="match status" value="1"/>
</dbReference>
<dbReference type="Gene3D" id="1.10.287.660">
    <property type="entry name" value="Helix hairpin bin"/>
    <property type="match status" value="1"/>
</dbReference>
<reference evidence="6" key="1">
    <citation type="submission" date="2023-09" db="UniProtKB">
        <authorList>
            <consortium name="Ensembl"/>
        </authorList>
    </citation>
    <scope>IDENTIFICATION</scope>
</reference>
<dbReference type="InterPro" id="IPR037200">
    <property type="entry name" value="Isy1_sf"/>
</dbReference>
<evidence type="ECO:0000256" key="2">
    <source>
        <dbReference type="ARBA" id="ARBA00007002"/>
    </source>
</evidence>
<comment type="subcellular location">
    <subcellularLocation>
        <location evidence="1">Nucleus</location>
    </subcellularLocation>
</comment>
<dbReference type="Gene3D" id="3.40.50.1000">
    <property type="entry name" value="HAD superfamily/HAD-like"/>
    <property type="match status" value="2"/>
</dbReference>
<dbReference type="PANTHER" id="PTHR13021">
    <property type="entry name" value="PRE-MRNA-SPLICING FACTOR ISY1"/>
    <property type="match status" value="1"/>
</dbReference>
<evidence type="ECO:0000256" key="3">
    <source>
        <dbReference type="ARBA" id="ARBA00023242"/>
    </source>
</evidence>
<protein>
    <recommendedName>
        <fullName evidence="5">Pre-mRNA-splicing factor ISY1 homolog</fullName>
    </recommendedName>
</protein>
<dbReference type="STRING" id="144197.ENSSPAP00000029109"/>
<keyword evidence="3" id="KW-0539">Nucleus</keyword>
<dbReference type="FunFam" id="1.10.287.660:FF:000001">
    <property type="entry name" value="pre-mRNA-splicing factor ISY1 homolog"/>
    <property type="match status" value="1"/>
</dbReference>
<sequence length="270" mass="31091">LCPCAVSLRTALARFRQAQLEEGKVKERRPFLASECSELPKAEKWRRQIISEISKKVAQIQNAGLGEFRIRDLNDEINKLLREKGHWEVRIKELGGPDYARVGPRMLDHEGKEVPGNRGYKYFGAARDLPGVRELFEKEPAPALRKTRAELMKDVDAEYYGYRDEDDGVLLPLETQYEKQGESFASYSVWSWDVPVGLHFDHGMFLPCCCRFGHGMFLLCLESVYRKLTGRELRYEALLGKPSLLTYQYAEQLLRLQNPNRKLTTVYAVG</sequence>
<evidence type="ECO:0000313" key="6">
    <source>
        <dbReference type="Ensembl" id="ENSSPAP00000029109.1"/>
    </source>
</evidence>
<dbReference type="InterPro" id="IPR029012">
    <property type="entry name" value="Helix_hairpin_bin_sf"/>
</dbReference>
<dbReference type="AlphaFoldDB" id="A0A3B5BFB4"/>
<name>A0A3B5BFB4_9TELE</name>